<evidence type="ECO:0000256" key="2">
    <source>
        <dbReference type="SAM" id="Phobius"/>
    </source>
</evidence>
<proteinExistence type="predicted"/>
<evidence type="ECO:0000256" key="1">
    <source>
        <dbReference type="SAM" id="MobiDB-lite"/>
    </source>
</evidence>
<feature type="transmembrane region" description="Helical" evidence="2">
    <location>
        <begin position="453"/>
        <end position="478"/>
    </location>
</feature>
<keyword evidence="2" id="KW-0472">Membrane</keyword>
<feature type="region of interest" description="Disordered" evidence="1">
    <location>
        <begin position="127"/>
        <end position="146"/>
    </location>
</feature>
<dbReference type="PANTHER" id="PTHR40940">
    <property type="entry name" value="PROTEIN BATD-RELATED"/>
    <property type="match status" value="1"/>
</dbReference>
<dbReference type="InterPro" id="IPR025738">
    <property type="entry name" value="BatD"/>
</dbReference>
<sequence>MRIIFLLTLMIAGIAKPLSAQDAKFTARAPQAVVAGDKFQLVYTLNAEGSDIRLGNTDNFQILMGPSTSYSQSTSIINGKVTRETTYSFTYVLKAEKEGNYNIPPASIKVDGEKIESNAIDIEVVKAGTQSQQPSQGQSAPSSAASSDDLFITVTPSKKSVYQNESLVLTTKIYTKVQLDGLSDIKQPNLSSFITQELKQPEGINWSIENINGRTYNVGTYQQKLLFPQKSGKLTIEPTEIEFLVRQRTARRSRSIFDDFFESNYRSVKKSVKSKPITINVKPLPAGRPEGFSGGVGRLNMTASVNKTEAEINDGITLKITVDGTGNHKFIEDPEIKFPADFDDFDPKIANNTTNSIAGMKGSKTYEYLLIPRHAGTFTIPSIKFSYFDPSSGTYKTSNSQDITINVAKGEGGETGNSTVVRSTVTKENVKFIGKDIRFIKTGNARLKPIGTFILGSLSFFSLLLAPFFLFILLFIVYRKKIKENANIQLTKTKRANKVAKKRLKQSAHFLKAGQKEAFYEELLRALWGYMSDKLTIPLAKLSKDNISDELSNSNVQRDVITEIIDIMDTCEFARYAPASGTSEMDKLYQKTINTISKLENQIKRK</sequence>
<evidence type="ECO:0000313" key="5">
    <source>
        <dbReference type="Proteomes" id="UP000708576"/>
    </source>
</evidence>
<evidence type="ECO:0000313" key="4">
    <source>
        <dbReference type="EMBL" id="MBS2097734.1"/>
    </source>
</evidence>
<name>A0ABS5JT76_9BACT</name>
<keyword evidence="2" id="KW-1133">Transmembrane helix</keyword>
<keyword evidence="3" id="KW-0732">Signal</keyword>
<comment type="caution">
    <text evidence="4">The sequence shown here is derived from an EMBL/GenBank/DDBJ whole genome shotgun (WGS) entry which is preliminary data.</text>
</comment>
<gene>
    <name evidence="4" type="ORF">KEM10_05540</name>
</gene>
<keyword evidence="2" id="KW-0812">Transmembrane</keyword>
<reference evidence="4 5" key="1">
    <citation type="journal article" date="2015" name="Int. J. Syst. Evol. Microbiol.">
        <title>Carboxylicivirga linearis sp. nov., isolated from a sea cucumber culture pond.</title>
        <authorList>
            <person name="Wang F.Q."/>
            <person name="Zhou Y.X."/>
            <person name="Lin X.Z."/>
            <person name="Chen G.J."/>
            <person name="Du Z.J."/>
        </authorList>
    </citation>
    <scope>NUCLEOTIDE SEQUENCE [LARGE SCALE GENOMIC DNA]</scope>
    <source>
        <strain evidence="4 5">FB218</strain>
    </source>
</reference>
<dbReference type="Proteomes" id="UP000708576">
    <property type="component" value="Unassembled WGS sequence"/>
</dbReference>
<dbReference type="EMBL" id="JAGUCO010000002">
    <property type="protein sequence ID" value="MBS2097734.1"/>
    <property type="molecule type" value="Genomic_DNA"/>
</dbReference>
<keyword evidence="5" id="KW-1185">Reference proteome</keyword>
<accession>A0ABS5JT76</accession>
<dbReference type="Pfam" id="PF13584">
    <property type="entry name" value="BatD"/>
    <property type="match status" value="3"/>
</dbReference>
<dbReference type="PANTHER" id="PTHR40940:SF2">
    <property type="entry name" value="BATD"/>
    <property type="match status" value="1"/>
</dbReference>
<evidence type="ECO:0000256" key="3">
    <source>
        <dbReference type="SAM" id="SignalP"/>
    </source>
</evidence>
<feature type="chain" id="PRO_5045998267" evidence="3">
    <location>
        <begin position="21"/>
        <end position="606"/>
    </location>
</feature>
<dbReference type="RefSeq" id="WP_212214522.1">
    <property type="nucleotide sequence ID" value="NZ_JAGUCO010000002.1"/>
</dbReference>
<protein>
    <submittedName>
        <fullName evidence="4">Protein BatD</fullName>
    </submittedName>
</protein>
<feature type="signal peptide" evidence="3">
    <location>
        <begin position="1"/>
        <end position="20"/>
    </location>
</feature>
<organism evidence="4 5">
    <name type="scientific">Carboxylicivirga linearis</name>
    <dbReference type="NCBI Taxonomy" id="1628157"/>
    <lineage>
        <taxon>Bacteria</taxon>
        <taxon>Pseudomonadati</taxon>
        <taxon>Bacteroidota</taxon>
        <taxon>Bacteroidia</taxon>
        <taxon>Marinilabiliales</taxon>
        <taxon>Marinilabiliaceae</taxon>
        <taxon>Carboxylicivirga</taxon>
    </lineage>
</organism>